<sequence length="164" mass="18943">MFPSVQEWFLIFVKERLMEEDSIPVSGWPTKAALFRHFRYRQIRPPIQEITSPAASKHKFEALFQRSSPTLHSALTNCAVCGHELKNEDDTARPYFVSPLAVRPPRRVQRTVSTGEPLVPKRHSKRTAVDKQGQGKLKLGVLLSTHERRQLWWLNNHTAKSIQH</sequence>
<comment type="caution">
    <text evidence="1">The sequence shown here is derived from an EMBL/GenBank/DDBJ whole genome shotgun (WGS) entry which is preliminary data.</text>
</comment>
<evidence type="ECO:0000313" key="1">
    <source>
        <dbReference type="EMBL" id="KHN72384.1"/>
    </source>
</evidence>
<reference evidence="1 2" key="1">
    <citation type="submission" date="2014-11" db="EMBL/GenBank/DDBJ databases">
        <title>Genetic blueprint of the zoonotic pathogen Toxocara canis.</title>
        <authorList>
            <person name="Zhu X.-Q."/>
            <person name="Korhonen P.K."/>
            <person name="Cai H."/>
            <person name="Young N.D."/>
            <person name="Nejsum P."/>
            <person name="von Samson-Himmelstjerna G."/>
            <person name="Boag P.R."/>
            <person name="Tan P."/>
            <person name="Li Q."/>
            <person name="Min J."/>
            <person name="Yang Y."/>
            <person name="Wang X."/>
            <person name="Fang X."/>
            <person name="Hall R.S."/>
            <person name="Hofmann A."/>
            <person name="Sternberg P.W."/>
            <person name="Jex A.R."/>
            <person name="Gasser R.B."/>
        </authorList>
    </citation>
    <scope>NUCLEOTIDE SEQUENCE [LARGE SCALE GENOMIC DNA]</scope>
    <source>
        <strain evidence="1">PN_DK_2014</strain>
    </source>
</reference>
<protein>
    <submittedName>
        <fullName evidence="1">Uncharacterized protein</fullName>
    </submittedName>
</protein>
<accession>A0A0B2UT28</accession>
<organism evidence="1 2">
    <name type="scientific">Toxocara canis</name>
    <name type="common">Canine roundworm</name>
    <dbReference type="NCBI Taxonomy" id="6265"/>
    <lineage>
        <taxon>Eukaryota</taxon>
        <taxon>Metazoa</taxon>
        <taxon>Ecdysozoa</taxon>
        <taxon>Nematoda</taxon>
        <taxon>Chromadorea</taxon>
        <taxon>Rhabditida</taxon>
        <taxon>Spirurina</taxon>
        <taxon>Ascaridomorpha</taxon>
        <taxon>Ascaridoidea</taxon>
        <taxon>Toxocaridae</taxon>
        <taxon>Toxocara</taxon>
    </lineage>
</organism>
<keyword evidence="2" id="KW-1185">Reference proteome</keyword>
<dbReference type="EMBL" id="JPKZ01003257">
    <property type="protein sequence ID" value="KHN72384.1"/>
    <property type="molecule type" value="Genomic_DNA"/>
</dbReference>
<name>A0A0B2UT28_TOXCA</name>
<gene>
    <name evidence="1" type="ORF">Tcan_12983</name>
</gene>
<evidence type="ECO:0000313" key="2">
    <source>
        <dbReference type="Proteomes" id="UP000031036"/>
    </source>
</evidence>
<dbReference type="Proteomes" id="UP000031036">
    <property type="component" value="Unassembled WGS sequence"/>
</dbReference>
<proteinExistence type="predicted"/>
<dbReference type="AlphaFoldDB" id="A0A0B2UT28"/>